<protein>
    <recommendedName>
        <fullName evidence="2">C2H2-type domain-containing protein</fullName>
    </recommendedName>
</protein>
<feature type="region of interest" description="Disordered" evidence="1">
    <location>
        <begin position="92"/>
        <end position="156"/>
    </location>
</feature>
<dbReference type="InterPro" id="IPR013087">
    <property type="entry name" value="Znf_C2H2_type"/>
</dbReference>
<accession>A0A1E7F3F2</accession>
<keyword evidence="4" id="KW-1185">Reference proteome</keyword>
<dbReference type="AlphaFoldDB" id="A0A1E7F3F2"/>
<evidence type="ECO:0000313" key="3">
    <source>
        <dbReference type="EMBL" id="OEU12383.1"/>
    </source>
</evidence>
<evidence type="ECO:0000313" key="4">
    <source>
        <dbReference type="Proteomes" id="UP000095751"/>
    </source>
</evidence>
<dbReference type="Proteomes" id="UP000095751">
    <property type="component" value="Unassembled WGS sequence"/>
</dbReference>
<sequence>MGKKSESAASLLVLKSLAKSSRTKKELKRVIKAKKPSLKKRTTRRAIKNLLINGEIKKEGREYCLVKENAAICSEKQTDAAMIPIGMRLRAPKKEKKQVKFSDQQDVSSGGNVDDEIERLERELMNGSDDDSDGSSSSDEEELDNGDDKNNNNNNNNAAILSLSEFADDRVESLASACLPVPGRYDAMKKIKNPKKSAEKRGLEMKVQEILGGYTARSSEKLPFYCRFCSKQYENKEDFYEHKNFEFHKTAVAMETKATFCKLCRKQFTSPVQMKEHLSSRPHKERLQKSRDGQRQSKKYC</sequence>
<feature type="compositionally biased region" description="Polar residues" evidence="1">
    <location>
        <begin position="101"/>
        <end position="111"/>
    </location>
</feature>
<evidence type="ECO:0000256" key="1">
    <source>
        <dbReference type="SAM" id="MobiDB-lite"/>
    </source>
</evidence>
<name>A0A1E7F3F2_9STRA</name>
<dbReference type="SMART" id="SM00355">
    <property type="entry name" value="ZnF_C2H2"/>
    <property type="match status" value="2"/>
</dbReference>
<feature type="compositionally biased region" description="Basic and acidic residues" evidence="1">
    <location>
        <begin position="285"/>
        <end position="295"/>
    </location>
</feature>
<dbReference type="GO" id="GO:0003676">
    <property type="term" value="F:nucleic acid binding"/>
    <property type="evidence" value="ECO:0007669"/>
    <property type="project" value="InterPro"/>
</dbReference>
<dbReference type="InterPro" id="IPR036236">
    <property type="entry name" value="Znf_C2H2_sf"/>
</dbReference>
<dbReference type="EMBL" id="KV784365">
    <property type="protein sequence ID" value="OEU12383.1"/>
    <property type="molecule type" value="Genomic_DNA"/>
</dbReference>
<feature type="domain" description="C2H2-type" evidence="2">
    <location>
        <begin position="226"/>
        <end position="248"/>
    </location>
</feature>
<dbReference type="KEGG" id="fcy:FRACYDRAFT_244648"/>
<feature type="domain" description="C2H2-type" evidence="2">
    <location>
        <begin position="261"/>
        <end position="283"/>
    </location>
</feature>
<dbReference type="PROSITE" id="PS00028">
    <property type="entry name" value="ZINC_FINGER_C2H2_1"/>
    <property type="match status" value="2"/>
</dbReference>
<dbReference type="InParanoid" id="A0A1E7F3F2"/>
<evidence type="ECO:0000259" key="2">
    <source>
        <dbReference type="PROSITE" id="PS00028"/>
    </source>
</evidence>
<dbReference type="GO" id="GO:0008270">
    <property type="term" value="F:zinc ion binding"/>
    <property type="evidence" value="ECO:0007669"/>
    <property type="project" value="InterPro"/>
</dbReference>
<dbReference type="SUPFAM" id="SSF57667">
    <property type="entry name" value="beta-beta-alpha zinc fingers"/>
    <property type="match status" value="1"/>
</dbReference>
<feature type="compositionally biased region" description="Acidic residues" evidence="1">
    <location>
        <begin position="128"/>
        <end position="145"/>
    </location>
</feature>
<feature type="region of interest" description="Disordered" evidence="1">
    <location>
        <begin position="273"/>
        <end position="301"/>
    </location>
</feature>
<dbReference type="OrthoDB" id="434647at2759"/>
<dbReference type="InterPro" id="IPR003604">
    <property type="entry name" value="Matrin/U1-like-C_Znf_C2H2"/>
</dbReference>
<dbReference type="Pfam" id="PF12874">
    <property type="entry name" value="zf-met"/>
    <property type="match status" value="1"/>
</dbReference>
<proteinExistence type="predicted"/>
<gene>
    <name evidence="3" type="ORF">FRACYDRAFT_244648</name>
</gene>
<dbReference type="SMART" id="SM00451">
    <property type="entry name" value="ZnF_U1"/>
    <property type="match status" value="2"/>
</dbReference>
<dbReference type="Gene3D" id="3.30.160.60">
    <property type="entry name" value="Classic Zinc Finger"/>
    <property type="match status" value="1"/>
</dbReference>
<reference evidence="3 4" key="1">
    <citation type="submission" date="2016-09" db="EMBL/GenBank/DDBJ databases">
        <title>Extensive genetic diversity and differential bi-allelic expression allows diatom success in the polar Southern Ocean.</title>
        <authorList>
            <consortium name="DOE Joint Genome Institute"/>
            <person name="Mock T."/>
            <person name="Otillar R.P."/>
            <person name="Strauss J."/>
            <person name="Dupont C."/>
            <person name="Frickenhaus S."/>
            <person name="Maumus F."/>
            <person name="Mcmullan M."/>
            <person name="Sanges R."/>
            <person name="Schmutz J."/>
            <person name="Toseland A."/>
            <person name="Valas R."/>
            <person name="Veluchamy A."/>
            <person name="Ward B.J."/>
            <person name="Allen A."/>
            <person name="Barry K."/>
            <person name="Falciatore A."/>
            <person name="Ferrante M."/>
            <person name="Fortunato A.E."/>
            <person name="Gloeckner G."/>
            <person name="Gruber A."/>
            <person name="Hipkin R."/>
            <person name="Janech M."/>
            <person name="Kroth P."/>
            <person name="Leese F."/>
            <person name="Lindquist E."/>
            <person name="Lyon B.R."/>
            <person name="Martin J."/>
            <person name="Mayer C."/>
            <person name="Parker M."/>
            <person name="Quesneville H."/>
            <person name="Raymond J."/>
            <person name="Uhlig C."/>
            <person name="Valentin K.U."/>
            <person name="Worden A.Z."/>
            <person name="Armbrust E.V."/>
            <person name="Bowler C."/>
            <person name="Green B."/>
            <person name="Moulton V."/>
            <person name="Van Oosterhout C."/>
            <person name="Grigoriev I."/>
        </authorList>
    </citation>
    <scope>NUCLEOTIDE SEQUENCE [LARGE SCALE GENOMIC DNA]</scope>
    <source>
        <strain evidence="3 4">CCMP1102</strain>
    </source>
</reference>
<organism evidence="3 4">
    <name type="scientific">Fragilariopsis cylindrus CCMP1102</name>
    <dbReference type="NCBI Taxonomy" id="635003"/>
    <lineage>
        <taxon>Eukaryota</taxon>
        <taxon>Sar</taxon>
        <taxon>Stramenopiles</taxon>
        <taxon>Ochrophyta</taxon>
        <taxon>Bacillariophyta</taxon>
        <taxon>Bacillariophyceae</taxon>
        <taxon>Bacillariophycidae</taxon>
        <taxon>Bacillariales</taxon>
        <taxon>Bacillariaceae</taxon>
        <taxon>Fragilariopsis</taxon>
    </lineage>
</organism>